<keyword evidence="3" id="KW-1185">Reference proteome</keyword>
<name>A0AAW1L7N2_POPJA</name>
<dbReference type="EMBL" id="JASPKY010000157">
    <property type="protein sequence ID" value="KAK9729836.1"/>
    <property type="molecule type" value="Genomic_DNA"/>
</dbReference>
<evidence type="ECO:0000313" key="2">
    <source>
        <dbReference type="EMBL" id="KAK9729836.1"/>
    </source>
</evidence>
<evidence type="ECO:0000256" key="1">
    <source>
        <dbReference type="SAM" id="MobiDB-lite"/>
    </source>
</evidence>
<comment type="caution">
    <text evidence="2">The sequence shown here is derived from an EMBL/GenBank/DDBJ whole genome shotgun (WGS) entry which is preliminary data.</text>
</comment>
<dbReference type="Proteomes" id="UP001458880">
    <property type="component" value="Unassembled WGS sequence"/>
</dbReference>
<proteinExistence type="predicted"/>
<dbReference type="AlphaFoldDB" id="A0AAW1L7N2"/>
<sequence length="131" mass="15504">MDYEKEQARLLRLFEEVTSGEECDDEEETGEEDNIEERPDDSDTEQEFNEDKAEEMDVRGPYFVGRDKRMKWGKHCPPKNVRTRKEDLTIHLPGAKDYVKGKTLTEIWECLFDREILDKIVNFTNVKIESL</sequence>
<organism evidence="2 3">
    <name type="scientific">Popillia japonica</name>
    <name type="common">Japanese beetle</name>
    <dbReference type="NCBI Taxonomy" id="7064"/>
    <lineage>
        <taxon>Eukaryota</taxon>
        <taxon>Metazoa</taxon>
        <taxon>Ecdysozoa</taxon>
        <taxon>Arthropoda</taxon>
        <taxon>Hexapoda</taxon>
        <taxon>Insecta</taxon>
        <taxon>Pterygota</taxon>
        <taxon>Neoptera</taxon>
        <taxon>Endopterygota</taxon>
        <taxon>Coleoptera</taxon>
        <taxon>Polyphaga</taxon>
        <taxon>Scarabaeiformia</taxon>
        <taxon>Scarabaeidae</taxon>
        <taxon>Rutelinae</taxon>
        <taxon>Popillia</taxon>
    </lineage>
</organism>
<feature type="region of interest" description="Disordered" evidence="1">
    <location>
        <begin position="14"/>
        <end position="56"/>
    </location>
</feature>
<gene>
    <name evidence="2" type="ORF">QE152_g15712</name>
</gene>
<protein>
    <submittedName>
        <fullName evidence="2">Uncharacterized protein</fullName>
    </submittedName>
</protein>
<reference evidence="2 3" key="1">
    <citation type="journal article" date="2024" name="BMC Genomics">
        <title>De novo assembly and annotation of Popillia japonica's genome with initial clues to its potential as an invasive pest.</title>
        <authorList>
            <person name="Cucini C."/>
            <person name="Boschi S."/>
            <person name="Funari R."/>
            <person name="Cardaioli E."/>
            <person name="Iannotti N."/>
            <person name="Marturano G."/>
            <person name="Paoli F."/>
            <person name="Bruttini M."/>
            <person name="Carapelli A."/>
            <person name="Frati F."/>
            <person name="Nardi F."/>
        </authorList>
    </citation>
    <scope>NUCLEOTIDE SEQUENCE [LARGE SCALE GENOMIC DNA]</scope>
    <source>
        <strain evidence="2">DMR45628</strain>
    </source>
</reference>
<feature type="compositionally biased region" description="Acidic residues" evidence="1">
    <location>
        <begin position="18"/>
        <end position="48"/>
    </location>
</feature>
<evidence type="ECO:0000313" key="3">
    <source>
        <dbReference type="Proteomes" id="UP001458880"/>
    </source>
</evidence>
<accession>A0AAW1L7N2</accession>